<accession>A0A244CQK3</accession>
<dbReference type="EMBL" id="MWPV01000003">
    <property type="protein sequence ID" value="OUL57882.1"/>
    <property type="molecule type" value="Genomic_DNA"/>
</dbReference>
<proteinExistence type="predicted"/>
<dbReference type="GO" id="GO:0035438">
    <property type="term" value="F:cyclic-di-GMP binding"/>
    <property type="evidence" value="ECO:0007669"/>
    <property type="project" value="InterPro"/>
</dbReference>
<dbReference type="Pfam" id="PF07238">
    <property type="entry name" value="PilZ"/>
    <property type="match status" value="1"/>
</dbReference>
<dbReference type="SUPFAM" id="SSF141371">
    <property type="entry name" value="PilZ domain-like"/>
    <property type="match status" value="1"/>
</dbReference>
<comment type="caution">
    <text evidence="3">The sequence shown here is derived from an EMBL/GenBank/DDBJ whole genome shotgun (WGS) entry which is preliminary data.</text>
</comment>
<comment type="subunit">
    <text evidence="1">Monomer in both c-di-GMP-bound and free forms.</text>
</comment>
<evidence type="ECO:0000256" key="1">
    <source>
        <dbReference type="PIRNR" id="PIRNR028141"/>
    </source>
</evidence>
<dbReference type="RefSeq" id="WP_086744461.1">
    <property type="nucleotide sequence ID" value="NZ_MWPV01000003.1"/>
</dbReference>
<keyword evidence="1" id="KW-0973">c-di-GMP</keyword>
<name>A0A244CQK3_PSEDV</name>
<protein>
    <recommendedName>
        <fullName evidence="1">Cyclic diguanosine monophosphate-binding protein</fullName>
        <shortName evidence="1">c-di-GMP-binding protein</shortName>
    </recommendedName>
    <alternativeName>
        <fullName evidence="1">Pilz domain-containing protein</fullName>
    </alternativeName>
</protein>
<evidence type="ECO:0000313" key="4">
    <source>
        <dbReference type="Proteomes" id="UP000194841"/>
    </source>
</evidence>
<dbReference type="Gene3D" id="2.40.10.220">
    <property type="entry name" value="predicted glycosyltransferase like domains"/>
    <property type="match status" value="1"/>
</dbReference>
<dbReference type="OrthoDB" id="5298508at2"/>
<dbReference type="AlphaFoldDB" id="A0A244CQK3"/>
<dbReference type="Proteomes" id="UP000194841">
    <property type="component" value="Unassembled WGS sequence"/>
</dbReference>
<feature type="domain" description="PilZ" evidence="2">
    <location>
        <begin position="3"/>
        <end position="100"/>
    </location>
</feature>
<organism evidence="3 4">
    <name type="scientific">Pseudoalteromonas ulvae</name>
    <dbReference type="NCBI Taxonomy" id="107327"/>
    <lineage>
        <taxon>Bacteria</taxon>
        <taxon>Pseudomonadati</taxon>
        <taxon>Pseudomonadota</taxon>
        <taxon>Gammaproteobacteria</taxon>
        <taxon>Alteromonadales</taxon>
        <taxon>Pseudoalteromonadaceae</taxon>
        <taxon>Pseudoalteromonas</taxon>
    </lineage>
</organism>
<keyword evidence="1" id="KW-0547">Nucleotide-binding</keyword>
<keyword evidence="4" id="KW-1185">Reference proteome</keyword>
<dbReference type="InterPro" id="IPR027021">
    <property type="entry name" value="C-di-GMP_BP_PA4608"/>
</dbReference>
<sequence length="120" mass="13657">MEDRRRFTRIIFSTPAFLSNMGIIWSCTLIDLSLKGALVDKPDNWRDGEVKNVLLTFTLADTDIEITMNMNVSHEAQHHLGLQCEQIDIDSATHLKRLIALNVGDDSLLDRDLENLVHPE</sequence>
<dbReference type="InterPro" id="IPR009875">
    <property type="entry name" value="PilZ_domain"/>
</dbReference>
<reference evidence="3 4" key="1">
    <citation type="submission" date="2017-02" db="EMBL/GenBank/DDBJ databases">
        <title>Pseudoalteromonas ulvae TC14 Genome.</title>
        <authorList>
            <person name="Molmeret M."/>
        </authorList>
    </citation>
    <scope>NUCLEOTIDE SEQUENCE [LARGE SCALE GENOMIC DNA]</scope>
    <source>
        <strain evidence="3">TC14</strain>
    </source>
</reference>
<evidence type="ECO:0000313" key="3">
    <source>
        <dbReference type="EMBL" id="OUL57882.1"/>
    </source>
</evidence>
<gene>
    <name evidence="3" type="ORF">B1199_12580</name>
</gene>
<evidence type="ECO:0000259" key="2">
    <source>
        <dbReference type="Pfam" id="PF07238"/>
    </source>
</evidence>
<dbReference type="PIRSF" id="PIRSF028141">
    <property type="entry name" value="C-di-GMP_BP_PA4608"/>
    <property type="match status" value="1"/>
</dbReference>
<comment type="function">
    <text evidence="1">Binds the second messenger bis-(3'-5') cyclic dimeric guanosine monophosphate (c-di-GMP). Can bind two c-di-GMP molecules per monomer. May play a role in bacterial second-messenger regulated processes. Binding to c-di-GMP induces a conformational change of the C- and N-termini resulting in the exposure of a highly negative surface on one side of the protein to a possible effector protein.</text>
</comment>